<protein>
    <submittedName>
        <fullName evidence="4">Uncharacterized protein</fullName>
    </submittedName>
</protein>
<sequence>MTTLPVGRYEGKELDPNATPFLLSIGYKEEVATRFGSCKSDMTFSKTGENEYVLNISQPPINRSQDIPFTLGDEKTTTMPSGKTMKSLFDWIPAENKLDCTYSNSDGVSWRIVYQFRVDGVSMIRDSATVHTFSDFQRV</sequence>
<evidence type="ECO:0000256" key="1">
    <source>
        <dbReference type="ARBA" id="ARBA00006119"/>
    </source>
</evidence>
<dbReference type="InterPro" id="IPR012674">
    <property type="entry name" value="Calycin"/>
</dbReference>
<reference evidence="5" key="1">
    <citation type="submission" date="2017-01" db="EMBL/GenBank/DDBJ databases">
        <title>Comparative genomics of anhydrobiosis in the tardigrade Hypsibius dujardini.</title>
        <authorList>
            <person name="Yoshida Y."/>
            <person name="Koutsovoulos G."/>
            <person name="Laetsch D."/>
            <person name="Stevens L."/>
            <person name="Kumar S."/>
            <person name="Horikawa D."/>
            <person name="Ishino K."/>
            <person name="Komine S."/>
            <person name="Tomita M."/>
            <person name="Blaxter M."/>
            <person name="Arakawa K."/>
        </authorList>
    </citation>
    <scope>NUCLEOTIDE SEQUENCE [LARGE SCALE GENOMIC DNA]</scope>
    <source>
        <strain evidence="5">Z151</strain>
    </source>
</reference>
<evidence type="ECO:0000313" key="4">
    <source>
        <dbReference type="EMBL" id="OQV25652.1"/>
    </source>
</evidence>
<comment type="caution">
    <text evidence="4">The sequence shown here is derived from an EMBL/GenBank/DDBJ whole genome shotgun (WGS) entry which is preliminary data.</text>
</comment>
<proteinExistence type="inferred from homology"/>
<name>A0A1W0XE56_HYPEX</name>
<organism evidence="4 5">
    <name type="scientific">Hypsibius exemplaris</name>
    <name type="common">Freshwater tardigrade</name>
    <dbReference type="NCBI Taxonomy" id="2072580"/>
    <lineage>
        <taxon>Eukaryota</taxon>
        <taxon>Metazoa</taxon>
        <taxon>Ecdysozoa</taxon>
        <taxon>Tardigrada</taxon>
        <taxon>Eutardigrada</taxon>
        <taxon>Parachela</taxon>
        <taxon>Hypsibioidea</taxon>
        <taxon>Hypsibiidae</taxon>
        <taxon>Hypsibius</taxon>
    </lineage>
</organism>
<accession>A0A1W0XE56</accession>
<gene>
    <name evidence="4" type="ORF">BV898_00587</name>
</gene>
<dbReference type="SUPFAM" id="SSF50814">
    <property type="entry name" value="Lipocalins"/>
    <property type="match status" value="1"/>
</dbReference>
<dbReference type="OrthoDB" id="10482740at2759"/>
<comment type="similarity">
    <text evidence="1">Belongs to the Secretory-abundant heat soluble protein (SAHS) family.</text>
</comment>
<dbReference type="Proteomes" id="UP000192578">
    <property type="component" value="Unassembled WGS sequence"/>
</dbReference>
<evidence type="ECO:0000256" key="2">
    <source>
        <dbReference type="ARBA" id="ARBA00023016"/>
    </source>
</evidence>
<dbReference type="Gene3D" id="2.40.128.20">
    <property type="match status" value="1"/>
</dbReference>
<evidence type="ECO:0000313" key="5">
    <source>
        <dbReference type="Proteomes" id="UP000192578"/>
    </source>
</evidence>
<comment type="function">
    <text evidence="3">Secreted heat soluble protein acting as a molecular shield in water-deficient condition. Tardigrade-specific intrinsically disordered proteins (TDPs) are essential for desiccation tolerance by forming non-crystalline amorphous solids upon desiccation, and this vitrified state mirrors their protective capabilities.</text>
</comment>
<evidence type="ECO:0000256" key="3">
    <source>
        <dbReference type="ARBA" id="ARBA00045493"/>
    </source>
</evidence>
<dbReference type="AlphaFoldDB" id="A0A1W0XE56"/>
<keyword evidence="2" id="KW-0346">Stress response</keyword>
<keyword evidence="5" id="KW-1185">Reference proteome</keyword>
<dbReference type="EMBL" id="MTYJ01000002">
    <property type="protein sequence ID" value="OQV25652.1"/>
    <property type="molecule type" value="Genomic_DNA"/>
</dbReference>